<evidence type="ECO:0000313" key="1">
    <source>
        <dbReference type="EMBL" id="SBT39268.1"/>
    </source>
</evidence>
<dbReference type="SUPFAM" id="SSF109854">
    <property type="entry name" value="DinB/YfiT-like putative metalloenzymes"/>
    <property type="match status" value="1"/>
</dbReference>
<gene>
    <name evidence="1" type="ORF">GA0070611_0846</name>
</gene>
<dbReference type="STRING" id="261654.GA0070611_0846"/>
<protein>
    <recommendedName>
        <fullName evidence="3">DinB superfamily protein</fullName>
    </recommendedName>
</protein>
<sequence>MSETPAPASPSAARGEADALLSVLERNRRTFAWKTSGLDQRGLGMTTAASSMTLGGLVKHVALVEADWLAVKLAGKEYGAPWNAVDFDADPDWEWRTGAVDSPEELHALWRDAVDRSRTLVAEVIEERGLDGPASFTWPDGRTPTVRLMLLDMIEEYARHTGHADLLREAVDGRVGEGAPADFTV</sequence>
<dbReference type="InterPro" id="IPR034660">
    <property type="entry name" value="DinB/YfiT-like"/>
</dbReference>
<reference evidence="2" key="1">
    <citation type="submission" date="2016-06" db="EMBL/GenBank/DDBJ databases">
        <authorList>
            <person name="Varghese N."/>
            <person name="Submissions Spin"/>
        </authorList>
    </citation>
    <scope>NUCLEOTIDE SEQUENCE [LARGE SCALE GENOMIC DNA]</scope>
    <source>
        <strain evidence="2">DSM 44815</strain>
    </source>
</reference>
<proteinExistence type="predicted"/>
<dbReference type="Gene3D" id="1.20.120.450">
    <property type="entry name" value="dinb family like domain"/>
    <property type="match status" value="1"/>
</dbReference>
<name>A0A1A8Z5Z0_9ACTN</name>
<dbReference type="InterPro" id="IPR007061">
    <property type="entry name" value="MST-like"/>
</dbReference>
<dbReference type="OrthoDB" id="4548523at2"/>
<accession>A0A1A8Z5Z0</accession>
<dbReference type="Pfam" id="PF04978">
    <property type="entry name" value="MST"/>
    <property type="match status" value="1"/>
</dbReference>
<dbReference type="RefSeq" id="WP_091657666.1">
    <property type="nucleotide sequence ID" value="NZ_LT594323.1"/>
</dbReference>
<evidence type="ECO:0008006" key="3">
    <source>
        <dbReference type="Google" id="ProtNLM"/>
    </source>
</evidence>
<keyword evidence="2" id="KW-1185">Reference proteome</keyword>
<organism evidence="1 2">
    <name type="scientific">Micromonospora auratinigra</name>
    <dbReference type="NCBI Taxonomy" id="261654"/>
    <lineage>
        <taxon>Bacteria</taxon>
        <taxon>Bacillati</taxon>
        <taxon>Actinomycetota</taxon>
        <taxon>Actinomycetes</taxon>
        <taxon>Micromonosporales</taxon>
        <taxon>Micromonosporaceae</taxon>
        <taxon>Micromonospora</taxon>
    </lineage>
</organism>
<dbReference type="PATRIC" id="fig|261654.4.peg.869"/>
<evidence type="ECO:0000313" key="2">
    <source>
        <dbReference type="Proteomes" id="UP000199385"/>
    </source>
</evidence>
<dbReference type="EMBL" id="LT594323">
    <property type="protein sequence ID" value="SBT39268.1"/>
    <property type="molecule type" value="Genomic_DNA"/>
</dbReference>
<dbReference type="AlphaFoldDB" id="A0A1A8Z5Z0"/>
<dbReference type="Proteomes" id="UP000199385">
    <property type="component" value="Chromosome I"/>
</dbReference>